<keyword evidence="3" id="KW-1185">Reference proteome</keyword>
<feature type="transmembrane region" description="Helical" evidence="1">
    <location>
        <begin position="167"/>
        <end position="188"/>
    </location>
</feature>
<sequence>MKDVLALAELQFSRSRSWMPFAPGSRSREVMLYQAVFLLISLWFFRDWSDLGRLYAQWTIFHLFAVIIFSGRLWSNPAEDEWWLTIPRPRMHLVMGEALGYLRMGLHLAIYMEATVVLHYATALFLHWVPGISVSQFAGVAVTFTLLDPDSVTVGKRVRQFGVAVTFTLLDLAALVPAVGIGMFRVVFSRGWARVGELIYFILLFGLFTGWHVFNRLWQGAVPLSTIWMITLGIAVIGWPLSWFLVRLAAGVGLRRLGDMRLAESGWGLWSRTPEELTGTGGIRASRFPFWSLFELERGQYRFWGPGAPPLYRWLFGAAMAGVAVAGYVMMWKPESMFQECAFIGVMVYFFSMSRATGFLTKPFSQGWGSWWLAIPRPRWVLLAGRWLAPWTAMVEIMFLVLISVGVGFTIHGAVGGSAASVAAAWEIVGEIWLYFPLLFTVSFLLLQITPALFRSRPWDLLLAPIYAFGWVAPGWLTWISGRWMDPRQGLGFGHGIGLLAGIGIPLGFLCFWIGSRSLNRLIDVEDVWHRVERLRRKSG</sequence>
<feature type="transmembrane region" description="Helical" evidence="1">
    <location>
        <begin position="55"/>
        <end position="74"/>
    </location>
</feature>
<reference evidence="2 3" key="1">
    <citation type="journal article" date="2011" name="Stand. Genomic Sci.">
        <title>Complete genome sequence of the thermophilic, hydrogen-oxidizing Bacillus tusciae type strain (T2) and reclassification in the new genus, Kyrpidia gen. nov. as Kyrpidia tusciae comb. nov. and emendation of the family Alicyclobacillaceae da Costa and Rainey, 2010.</title>
        <authorList>
            <person name="Klenk H.P."/>
            <person name="Lapidus A."/>
            <person name="Chertkov O."/>
            <person name="Copeland A."/>
            <person name="Del Rio T.G."/>
            <person name="Nolan M."/>
            <person name="Lucas S."/>
            <person name="Chen F."/>
            <person name="Tice H."/>
            <person name="Cheng J.F."/>
            <person name="Han C."/>
            <person name="Bruce D."/>
            <person name="Goodwin L."/>
            <person name="Pitluck S."/>
            <person name="Pati A."/>
            <person name="Ivanova N."/>
            <person name="Mavromatis K."/>
            <person name="Daum C."/>
            <person name="Chen A."/>
            <person name="Palaniappan K."/>
            <person name="Chang Y.J."/>
            <person name="Land M."/>
            <person name="Hauser L."/>
            <person name="Jeffries C.D."/>
            <person name="Detter J.C."/>
            <person name="Rohde M."/>
            <person name="Abt B."/>
            <person name="Pukall R."/>
            <person name="Goker M."/>
            <person name="Bristow J."/>
            <person name="Markowitz V."/>
            <person name="Hugenholtz P."/>
            <person name="Eisen J.A."/>
        </authorList>
    </citation>
    <scope>NUCLEOTIDE SEQUENCE [LARGE SCALE GENOMIC DNA]</scope>
    <source>
        <strain evidence="2 3">DSM 2912</strain>
    </source>
</reference>
<proteinExistence type="predicted"/>
<keyword evidence="1" id="KW-0472">Membrane</keyword>
<protein>
    <submittedName>
        <fullName evidence="2">Uncharacterized protein</fullName>
    </submittedName>
</protein>
<evidence type="ECO:0000313" key="2">
    <source>
        <dbReference type="EMBL" id="ADG05023.1"/>
    </source>
</evidence>
<feature type="transmembrane region" description="Helical" evidence="1">
    <location>
        <begin position="461"/>
        <end position="481"/>
    </location>
</feature>
<evidence type="ECO:0000313" key="3">
    <source>
        <dbReference type="Proteomes" id="UP000002368"/>
    </source>
</evidence>
<dbReference type="RefSeq" id="WP_013074316.1">
    <property type="nucleotide sequence ID" value="NC_014098.1"/>
</dbReference>
<dbReference type="STRING" id="562970.Btus_0246"/>
<feature type="transmembrane region" description="Helical" evidence="1">
    <location>
        <begin position="432"/>
        <end position="454"/>
    </location>
</feature>
<dbReference type="HOGENOM" id="CLU_504123_0_0_9"/>
<dbReference type="EMBL" id="CP002017">
    <property type="protein sequence ID" value="ADG05023.1"/>
    <property type="molecule type" value="Genomic_DNA"/>
</dbReference>
<accession>D5WSD8</accession>
<dbReference type="KEGG" id="bts:Btus_0246"/>
<keyword evidence="1" id="KW-1133">Transmembrane helix</keyword>
<gene>
    <name evidence="2" type="ordered locus">Btus_0246</name>
</gene>
<keyword evidence="1" id="KW-0812">Transmembrane</keyword>
<organism evidence="2 3">
    <name type="scientific">Kyrpidia tusciae (strain DSM 2912 / NBRC 15312 / T2)</name>
    <name type="common">Bacillus tusciae</name>
    <dbReference type="NCBI Taxonomy" id="562970"/>
    <lineage>
        <taxon>Bacteria</taxon>
        <taxon>Bacillati</taxon>
        <taxon>Bacillota</taxon>
        <taxon>Bacilli</taxon>
        <taxon>Bacillales</taxon>
        <taxon>Alicyclobacillaceae</taxon>
        <taxon>Kyrpidia</taxon>
    </lineage>
</organism>
<feature type="transmembrane region" description="Helical" evidence="1">
    <location>
        <begin position="195"/>
        <end position="214"/>
    </location>
</feature>
<feature type="transmembrane region" description="Helical" evidence="1">
    <location>
        <begin position="311"/>
        <end position="331"/>
    </location>
</feature>
<dbReference type="AlphaFoldDB" id="D5WSD8"/>
<feature type="transmembrane region" description="Helical" evidence="1">
    <location>
        <begin position="337"/>
        <end position="354"/>
    </location>
</feature>
<feature type="transmembrane region" description="Helical" evidence="1">
    <location>
        <begin position="226"/>
        <end position="246"/>
    </location>
</feature>
<feature type="transmembrane region" description="Helical" evidence="1">
    <location>
        <begin position="124"/>
        <end position="147"/>
    </location>
</feature>
<dbReference type="Proteomes" id="UP000002368">
    <property type="component" value="Chromosome"/>
</dbReference>
<feature type="transmembrane region" description="Helical" evidence="1">
    <location>
        <begin position="387"/>
        <end position="412"/>
    </location>
</feature>
<dbReference type="eggNOG" id="ENOG5033YXV">
    <property type="taxonomic scope" value="Bacteria"/>
</dbReference>
<feature type="transmembrane region" description="Helical" evidence="1">
    <location>
        <begin position="30"/>
        <end position="48"/>
    </location>
</feature>
<name>D5WSD8_KYRT2</name>
<feature type="transmembrane region" description="Helical" evidence="1">
    <location>
        <begin position="94"/>
        <end position="112"/>
    </location>
</feature>
<evidence type="ECO:0000256" key="1">
    <source>
        <dbReference type="SAM" id="Phobius"/>
    </source>
</evidence>
<feature type="transmembrane region" description="Helical" evidence="1">
    <location>
        <begin position="493"/>
        <end position="514"/>
    </location>
</feature>